<dbReference type="GO" id="GO:0008843">
    <property type="term" value="F:endochitinase activity"/>
    <property type="evidence" value="ECO:0007669"/>
    <property type="project" value="UniProtKB-EC"/>
</dbReference>
<dbReference type="InterPro" id="IPR017853">
    <property type="entry name" value="GH"/>
</dbReference>
<evidence type="ECO:0000256" key="6">
    <source>
        <dbReference type="ARBA" id="ARBA00023326"/>
    </source>
</evidence>
<dbReference type="InterPro" id="IPR001579">
    <property type="entry name" value="Glyco_hydro_18_chit_AS"/>
</dbReference>
<keyword evidence="9" id="KW-0732">Signal</keyword>
<organism evidence="11 12">
    <name type="scientific">Jaapia argillacea MUCL 33604</name>
    <dbReference type="NCBI Taxonomy" id="933084"/>
    <lineage>
        <taxon>Eukaryota</taxon>
        <taxon>Fungi</taxon>
        <taxon>Dikarya</taxon>
        <taxon>Basidiomycota</taxon>
        <taxon>Agaricomycotina</taxon>
        <taxon>Agaricomycetes</taxon>
        <taxon>Agaricomycetidae</taxon>
        <taxon>Jaapiales</taxon>
        <taxon>Jaapiaceae</taxon>
        <taxon>Jaapia</taxon>
    </lineage>
</organism>
<gene>
    <name evidence="11" type="ORF">JAAARDRAFT_37111</name>
</gene>
<dbReference type="InterPro" id="IPR011583">
    <property type="entry name" value="Chitinase_II/V-like_cat"/>
</dbReference>
<evidence type="ECO:0000256" key="8">
    <source>
        <dbReference type="RuleBase" id="RU004453"/>
    </source>
</evidence>
<reference evidence="12" key="1">
    <citation type="journal article" date="2014" name="Proc. Natl. Acad. Sci. U.S.A.">
        <title>Extensive sampling of basidiomycete genomes demonstrates inadequacy of the white-rot/brown-rot paradigm for wood decay fungi.</title>
        <authorList>
            <person name="Riley R."/>
            <person name="Salamov A.A."/>
            <person name="Brown D.W."/>
            <person name="Nagy L.G."/>
            <person name="Floudas D."/>
            <person name="Held B.W."/>
            <person name="Levasseur A."/>
            <person name="Lombard V."/>
            <person name="Morin E."/>
            <person name="Otillar R."/>
            <person name="Lindquist E.A."/>
            <person name="Sun H."/>
            <person name="LaButti K.M."/>
            <person name="Schmutz J."/>
            <person name="Jabbour D."/>
            <person name="Luo H."/>
            <person name="Baker S.E."/>
            <person name="Pisabarro A.G."/>
            <person name="Walton J.D."/>
            <person name="Blanchette R.A."/>
            <person name="Henrissat B."/>
            <person name="Martin F."/>
            <person name="Cullen D."/>
            <person name="Hibbett D.S."/>
            <person name="Grigoriev I.V."/>
        </authorList>
    </citation>
    <scope>NUCLEOTIDE SEQUENCE [LARGE SCALE GENOMIC DNA]</scope>
    <source>
        <strain evidence="12">MUCL 33604</strain>
    </source>
</reference>
<dbReference type="InterPro" id="IPR029070">
    <property type="entry name" value="Chitinase_insertion_sf"/>
</dbReference>
<evidence type="ECO:0000313" key="11">
    <source>
        <dbReference type="EMBL" id="KDQ55696.1"/>
    </source>
</evidence>
<dbReference type="PANTHER" id="PTHR11177:SF392">
    <property type="entry name" value="HAP41P"/>
    <property type="match status" value="1"/>
</dbReference>
<sequence>MSLLPKLLSLALLAIYVQATPASSSYGRRGAGHSGGGKVASTWWTNWHASDFPVSALSWEKYTRVTFAFAETTPDVHSLNLSANLTAGLGESLLTELVAAGHQHGVQVAVSIGGWTGSRWYSSNVATPENRTAFVKTVVGLATTYDLDGLDFDWEYPGNQGIGCNVISPNDTSNFLSFLQELRSDPVGAKLVLSAATSIVPFYNSSGKPSTDVSAFSKVLDFIEVMNYDVWGSWSTGVGPNSPLNDTCAPTLDQQGSAVSALKAWTSAGMPAHQLVLGVAAYGHSFRVNHSQALDANGQLTAYPAFNASDQPVGDKWDDPAAVDECGAKQGPGGQFTFWGMMDAGFLTPTGHPAEGIDYRYDTCSQTPYVYNTTSDVMISFDNARSFAEKGRFIDWASLGGFAMWEAGGDRDDILLDAIRAGGKY</sequence>
<dbReference type="Pfam" id="PF00704">
    <property type="entry name" value="Glyco_hydro_18"/>
    <property type="match status" value="1"/>
</dbReference>
<dbReference type="SUPFAM" id="SSF51445">
    <property type="entry name" value="(Trans)glycosidases"/>
    <property type="match status" value="1"/>
</dbReference>
<keyword evidence="2 7" id="KW-0378">Hydrolase</keyword>
<dbReference type="GO" id="GO:0008061">
    <property type="term" value="F:chitin binding"/>
    <property type="evidence" value="ECO:0007669"/>
    <property type="project" value="InterPro"/>
</dbReference>
<evidence type="ECO:0000256" key="9">
    <source>
        <dbReference type="SAM" id="SignalP"/>
    </source>
</evidence>
<keyword evidence="4" id="KW-0119">Carbohydrate metabolism</keyword>
<feature type="signal peptide" evidence="9">
    <location>
        <begin position="1"/>
        <end position="19"/>
    </location>
</feature>
<proteinExistence type="inferred from homology"/>
<evidence type="ECO:0000259" key="10">
    <source>
        <dbReference type="PROSITE" id="PS51910"/>
    </source>
</evidence>
<dbReference type="AlphaFoldDB" id="A0A067PZB8"/>
<dbReference type="OrthoDB" id="73875at2759"/>
<comment type="catalytic activity">
    <reaction evidence="1">
        <text>Random endo-hydrolysis of N-acetyl-beta-D-glucosaminide (1-&gt;4)-beta-linkages in chitin and chitodextrins.</text>
        <dbReference type="EC" id="3.2.1.14"/>
    </reaction>
</comment>
<name>A0A067PZB8_9AGAM</name>
<dbReference type="Gene3D" id="3.10.50.10">
    <property type="match status" value="1"/>
</dbReference>
<protein>
    <submittedName>
        <fullName evidence="11">Glycoside hydrolase family 18 protein</fullName>
    </submittedName>
</protein>
<dbReference type="SUPFAM" id="SSF54556">
    <property type="entry name" value="Chitinase insertion domain"/>
    <property type="match status" value="1"/>
</dbReference>
<dbReference type="InterPro" id="IPR050314">
    <property type="entry name" value="Glycosyl_Hydrlase_18"/>
</dbReference>
<dbReference type="PANTHER" id="PTHR11177">
    <property type="entry name" value="CHITINASE"/>
    <property type="match status" value="1"/>
</dbReference>
<dbReference type="InterPro" id="IPR001223">
    <property type="entry name" value="Glyco_hydro18_cat"/>
</dbReference>
<evidence type="ECO:0000313" key="12">
    <source>
        <dbReference type="Proteomes" id="UP000027265"/>
    </source>
</evidence>
<feature type="domain" description="GH18" evidence="10">
    <location>
        <begin position="38"/>
        <end position="425"/>
    </location>
</feature>
<evidence type="ECO:0000256" key="2">
    <source>
        <dbReference type="ARBA" id="ARBA00022801"/>
    </source>
</evidence>
<keyword evidence="6" id="KW-0624">Polysaccharide degradation</keyword>
<keyword evidence="12" id="KW-1185">Reference proteome</keyword>
<keyword evidence="3" id="KW-0146">Chitin degradation</keyword>
<dbReference type="GO" id="GO:0005576">
    <property type="term" value="C:extracellular region"/>
    <property type="evidence" value="ECO:0007669"/>
    <property type="project" value="TreeGrafter"/>
</dbReference>
<dbReference type="STRING" id="933084.A0A067PZB8"/>
<accession>A0A067PZB8</accession>
<keyword evidence="5 7" id="KW-0326">Glycosidase</keyword>
<evidence type="ECO:0000256" key="3">
    <source>
        <dbReference type="ARBA" id="ARBA00023024"/>
    </source>
</evidence>
<dbReference type="GO" id="GO:0000272">
    <property type="term" value="P:polysaccharide catabolic process"/>
    <property type="evidence" value="ECO:0007669"/>
    <property type="project" value="UniProtKB-KW"/>
</dbReference>
<feature type="chain" id="PRO_5001643608" evidence="9">
    <location>
        <begin position="20"/>
        <end position="425"/>
    </location>
</feature>
<evidence type="ECO:0000256" key="7">
    <source>
        <dbReference type="RuleBase" id="RU000489"/>
    </source>
</evidence>
<evidence type="ECO:0000256" key="1">
    <source>
        <dbReference type="ARBA" id="ARBA00000822"/>
    </source>
</evidence>
<dbReference type="SMART" id="SM00636">
    <property type="entry name" value="Glyco_18"/>
    <property type="match status" value="1"/>
</dbReference>
<dbReference type="EMBL" id="KL197724">
    <property type="protein sequence ID" value="KDQ55696.1"/>
    <property type="molecule type" value="Genomic_DNA"/>
</dbReference>
<dbReference type="PROSITE" id="PS51910">
    <property type="entry name" value="GH18_2"/>
    <property type="match status" value="1"/>
</dbReference>
<evidence type="ECO:0000256" key="5">
    <source>
        <dbReference type="ARBA" id="ARBA00023295"/>
    </source>
</evidence>
<evidence type="ECO:0000256" key="4">
    <source>
        <dbReference type="ARBA" id="ARBA00023277"/>
    </source>
</evidence>
<dbReference type="GO" id="GO:0006032">
    <property type="term" value="P:chitin catabolic process"/>
    <property type="evidence" value="ECO:0007669"/>
    <property type="project" value="UniProtKB-KW"/>
</dbReference>
<dbReference type="Gene3D" id="3.20.20.80">
    <property type="entry name" value="Glycosidases"/>
    <property type="match status" value="1"/>
</dbReference>
<dbReference type="InParanoid" id="A0A067PZB8"/>
<dbReference type="HOGENOM" id="CLU_002833_6_1_1"/>
<comment type="similarity">
    <text evidence="8">Belongs to the glycosyl hydrolase 18 family.</text>
</comment>
<dbReference type="Proteomes" id="UP000027265">
    <property type="component" value="Unassembled WGS sequence"/>
</dbReference>
<dbReference type="PROSITE" id="PS01095">
    <property type="entry name" value="GH18_1"/>
    <property type="match status" value="1"/>
</dbReference>